<dbReference type="RefSeq" id="WP_067436991.1">
    <property type="nucleotide sequence ID" value="NZ_CP016438.1"/>
</dbReference>
<dbReference type="Proteomes" id="UP000092598">
    <property type="component" value="Chromosome"/>
</dbReference>
<reference evidence="1 2" key="1">
    <citation type="submission" date="2016-07" db="EMBL/GenBank/DDBJ databases">
        <title>Enhancement of antibiotic productionsby engineered nitrateutilization in actinobacteria.</title>
        <authorList>
            <person name="Meng S.C."/>
        </authorList>
    </citation>
    <scope>NUCLEOTIDE SEQUENCE [LARGE SCALE GENOMIC DNA]</scope>
    <source>
        <strain evidence="1 2">NRRL 2936</strain>
    </source>
</reference>
<evidence type="ECO:0000313" key="2">
    <source>
        <dbReference type="Proteomes" id="UP000092598"/>
    </source>
</evidence>
<dbReference type="STRING" id="1915.SLINC_4574"/>
<dbReference type="KEGG" id="sls:SLINC_4574"/>
<dbReference type="PATRIC" id="fig|1915.4.peg.5075"/>
<evidence type="ECO:0000313" key="1">
    <source>
        <dbReference type="EMBL" id="ANS66798.1"/>
    </source>
</evidence>
<name>A0A1B1MDV6_STRLN</name>
<dbReference type="EMBL" id="CP016438">
    <property type="protein sequence ID" value="ANS66798.1"/>
    <property type="molecule type" value="Genomic_DNA"/>
</dbReference>
<sequence>MPVSETRLDDSLFGPLTVHLDTERGAVTVEGEAIPRIVLNRASGTRADDHIPVGTRDAGLLTLTVAGEAAALAPGRGRLTRRSYRVDVRHAGHHRRLLPDSVPSSRLLRDGHRLGDLTSQGDGHVLAEWRPDAKPDATDVALAYALAAAFGTGAQPLPMLLADAIGDLIP</sequence>
<organism evidence="1 2">
    <name type="scientific">Streptomyces lincolnensis</name>
    <dbReference type="NCBI Taxonomy" id="1915"/>
    <lineage>
        <taxon>Bacteria</taxon>
        <taxon>Bacillati</taxon>
        <taxon>Actinomycetota</taxon>
        <taxon>Actinomycetes</taxon>
        <taxon>Kitasatosporales</taxon>
        <taxon>Streptomycetaceae</taxon>
        <taxon>Streptomyces</taxon>
    </lineage>
</organism>
<proteinExistence type="predicted"/>
<keyword evidence="2" id="KW-1185">Reference proteome</keyword>
<accession>A0A1B1MDV6</accession>
<protein>
    <submittedName>
        <fullName evidence="1">Uncharacterized protein</fullName>
    </submittedName>
</protein>
<dbReference type="AlphaFoldDB" id="A0A1B1MDV6"/>
<gene>
    <name evidence="1" type="ORF">SLINC_4574</name>
</gene>